<reference evidence="3 4" key="1">
    <citation type="journal article" date="2016" name="BMC Genomics">
        <title>Comparative genomics reveals Cyclospora cayetanensis possesses coccidia-like metabolism and invasion components but unique surface antigens.</title>
        <authorList>
            <person name="Liu S."/>
            <person name="Wang L."/>
            <person name="Zheng H."/>
            <person name="Xu Z."/>
            <person name="Roellig D.M."/>
            <person name="Li N."/>
            <person name="Frace M.A."/>
            <person name="Tang K."/>
            <person name="Arrowood M.J."/>
            <person name="Moss D.M."/>
            <person name="Zhang L."/>
            <person name="Feng Y."/>
            <person name="Xiao L."/>
        </authorList>
    </citation>
    <scope>NUCLEOTIDE SEQUENCE [LARGE SCALE GENOMIC DNA]</scope>
    <source>
        <strain evidence="3 4">CHN_HEN01</strain>
    </source>
</reference>
<dbReference type="PANTHER" id="PTHR21600:SF40">
    <property type="entry name" value="PSEUDOURIDYLATE SYNTHASE RPUSD2"/>
    <property type="match status" value="1"/>
</dbReference>
<comment type="caution">
    <text evidence="3">The sequence shown here is derived from an EMBL/GenBank/DDBJ whole genome shotgun (WGS) entry which is preliminary data.</text>
</comment>
<proteinExistence type="predicted"/>
<feature type="domain" description="Pseudouridine synthase RsuA/RluA-like" evidence="2">
    <location>
        <begin position="213"/>
        <end position="310"/>
    </location>
</feature>
<feature type="region of interest" description="Disordered" evidence="1">
    <location>
        <begin position="392"/>
        <end position="427"/>
    </location>
</feature>
<dbReference type="GO" id="GO:0009982">
    <property type="term" value="F:pseudouridine synthase activity"/>
    <property type="evidence" value="ECO:0007669"/>
    <property type="project" value="InterPro"/>
</dbReference>
<dbReference type="GO" id="GO:0000455">
    <property type="term" value="P:enzyme-directed rRNA pseudouridine synthesis"/>
    <property type="evidence" value="ECO:0007669"/>
    <property type="project" value="TreeGrafter"/>
</dbReference>
<dbReference type="InterPro" id="IPR006224">
    <property type="entry name" value="PsdUridine_synth_RluA-like_CS"/>
</dbReference>
<dbReference type="Pfam" id="PF00849">
    <property type="entry name" value="PseudoU_synth_2"/>
    <property type="match status" value="2"/>
</dbReference>
<evidence type="ECO:0000313" key="3">
    <source>
        <dbReference type="EMBL" id="OEH74313.1"/>
    </source>
</evidence>
<dbReference type="InterPro" id="IPR050188">
    <property type="entry name" value="RluA_PseudoU_synthase"/>
</dbReference>
<dbReference type="PROSITE" id="PS01129">
    <property type="entry name" value="PSI_RLU"/>
    <property type="match status" value="1"/>
</dbReference>
<dbReference type="PANTHER" id="PTHR21600">
    <property type="entry name" value="MITOCHONDRIAL RNA PSEUDOURIDINE SYNTHASE"/>
    <property type="match status" value="1"/>
</dbReference>
<evidence type="ECO:0000259" key="2">
    <source>
        <dbReference type="Pfam" id="PF00849"/>
    </source>
</evidence>
<dbReference type="InParanoid" id="A0A1D3CSY9"/>
<dbReference type="AlphaFoldDB" id="A0A1D3CSY9"/>
<feature type="compositionally biased region" description="Basic and acidic residues" evidence="1">
    <location>
        <begin position="398"/>
        <end position="407"/>
    </location>
</feature>
<organism evidence="3 4">
    <name type="scientific">Cyclospora cayetanensis</name>
    <dbReference type="NCBI Taxonomy" id="88456"/>
    <lineage>
        <taxon>Eukaryota</taxon>
        <taxon>Sar</taxon>
        <taxon>Alveolata</taxon>
        <taxon>Apicomplexa</taxon>
        <taxon>Conoidasida</taxon>
        <taxon>Coccidia</taxon>
        <taxon>Eucoccidiorida</taxon>
        <taxon>Eimeriorina</taxon>
        <taxon>Eimeriidae</taxon>
        <taxon>Cyclospora</taxon>
    </lineage>
</organism>
<dbReference type="VEuPathDB" id="ToxoDB:cyc_01354"/>
<dbReference type="InterPro" id="IPR020103">
    <property type="entry name" value="PsdUridine_synth_cat_dom_sf"/>
</dbReference>
<protein>
    <submittedName>
        <fullName evidence="3">RNA pseudouridine synthase superfamily protein</fullName>
    </submittedName>
</protein>
<gene>
    <name evidence="3" type="ORF">cyc_01354</name>
</gene>
<evidence type="ECO:0000256" key="1">
    <source>
        <dbReference type="SAM" id="MobiDB-lite"/>
    </source>
</evidence>
<dbReference type="SUPFAM" id="SSF55120">
    <property type="entry name" value="Pseudouridine synthase"/>
    <property type="match status" value="2"/>
</dbReference>
<feature type="compositionally biased region" description="Low complexity" evidence="1">
    <location>
        <begin position="408"/>
        <end position="422"/>
    </location>
</feature>
<name>A0A1D3CSY9_9EIME</name>
<dbReference type="Gene3D" id="3.30.2350.10">
    <property type="entry name" value="Pseudouridine synthase"/>
    <property type="match status" value="2"/>
</dbReference>
<keyword evidence="4" id="KW-1185">Reference proteome</keyword>
<feature type="compositionally biased region" description="Basic and acidic residues" evidence="1">
    <location>
        <begin position="600"/>
        <end position="614"/>
    </location>
</feature>
<evidence type="ECO:0000313" key="4">
    <source>
        <dbReference type="Proteomes" id="UP000095192"/>
    </source>
</evidence>
<accession>A0A1D3CSY9</accession>
<dbReference type="EMBL" id="JROU02002069">
    <property type="protein sequence ID" value="OEH74313.1"/>
    <property type="molecule type" value="Genomic_DNA"/>
</dbReference>
<sequence>MKAQTPCETPPAVAAAAKVTDKKRPEASLVIEGPGPPIRRATRHFCAFPERSPLSITAPTIEADGVPGESAPVVASERLLTVIPPYWNLYVTNCKLRWRGKRLLEAFTSEFSWKTPQYFLNAIHRGASLQGDLRERENPHSEASMQALALCKKRMQGEDFAGGGFSGSPSPRLFELLLLVNWLPCTADQVLQNGDVIVHNTLVMEILQETPEILCVCKPSGIPVHPQGLYRAQSLLHRLKSFYLKNPDVLQEAYLWTAGVCRRGHRVYLHPINRLDRVTCGLVIFAKNPATARSLTKALAEAGKVYLCRVGTAQVLLPLPSLCGFSEGQSKNLRLSRSMHVCNPTRAELLAAMIGVLRPRLAASVGERGSCCDSRCVATNPLTAEEAFFPQSAAAQQEQEKQREVREAPGPAVAAPAHAAPATDSSACLSGRAQRRAIKQRLKQEKLLLKAEEERRRARQRALRLQFTERPFEITEAAAAMLAARETEAASFPRVEASGAAAASVGAASEGTQAVAVDDTLRVACGAKEAQLLQTAWDEEEGKTAQTVFTQIAFSAENNSSLVLAMPITGRSHQIRKHLKLLGHCIVGDSLYARQRQQKQQKEKQQEEQKEMQQKEQQQVQDTNIAEAESLARGEPAVQDAYYSFERGALKPQEWRVRFCIDEVLHLLPCCCNPAAAEQNATKGEAKAENATGCERSTEWHLNFVAQAVQSAGGQVQVHLTVPPQIEVVYRLEEPDAICLFALFYTFSLGKSTEQGQQDEASQQGGEVTFSSLEAPPPWAWEPLRSLKEPLREALPKLARIKAHVLQQHQSQGVGL</sequence>
<feature type="region of interest" description="Disordered" evidence="1">
    <location>
        <begin position="597"/>
        <end position="623"/>
    </location>
</feature>
<dbReference type="GO" id="GO:0003723">
    <property type="term" value="F:RNA binding"/>
    <property type="evidence" value="ECO:0007669"/>
    <property type="project" value="InterPro"/>
</dbReference>
<dbReference type="Proteomes" id="UP000095192">
    <property type="component" value="Unassembled WGS sequence"/>
</dbReference>
<feature type="domain" description="Pseudouridine synthase RsuA/RluA-like" evidence="2">
    <location>
        <begin position="538"/>
        <end position="580"/>
    </location>
</feature>
<dbReference type="InterPro" id="IPR006145">
    <property type="entry name" value="PsdUridine_synth_RsuA/RluA"/>
</dbReference>